<comment type="subunit">
    <text evidence="7">Monomer.</text>
</comment>
<dbReference type="SUPFAM" id="SSF56281">
    <property type="entry name" value="Metallo-hydrolase/oxidoreductase"/>
    <property type="match status" value="1"/>
</dbReference>
<sequence>MLEVRQLPHGPLNNYIALIHDPDTKQTACVDAGEADIVLQELKKTGWPLSQIWVTHHHGDHVNGLQELKSATGATVYGPPNIDGIDQVLGEGDSFAFASRGVSVVHTPGHTTDMLNFHLPSEALFFAGDTLFVMGCGRIMEGTPDMMWDSLQKIMALAADTTIHCAHEYTLANIEFALSVDGDNPKLKSRAAAMKSLRDDGKPTVPTRLSAELDTNPFLRPSDPAIRATLGLETASDAEVFAELRARKDRF</sequence>
<comment type="cofactor">
    <cofactor evidence="7">
        <name>Zn(2+)</name>
        <dbReference type="ChEBI" id="CHEBI:29105"/>
    </cofactor>
    <text evidence="7">Binds 2 Zn(2+) ions per subunit.</text>
</comment>
<comment type="function">
    <text evidence="7">Thiolesterase that catalyzes the hydrolysis of S-D-lactoyl-glutathione to form glutathione and D-lactic acid.</text>
</comment>
<feature type="binding site" evidence="7">
    <location>
        <position position="60"/>
    </location>
    <ligand>
        <name>Zn(2+)</name>
        <dbReference type="ChEBI" id="CHEBI:29105"/>
        <label>2</label>
    </ligand>
</feature>
<comment type="similarity">
    <text evidence="3 7">Belongs to the metallo-beta-lactamase superfamily. Glyoxalase II family.</text>
</comment>
<dbReference type="RefSeq" id="WP_159805190.1">
    <property type="nucleotide sequence ID" value="NZ_BLJE01000001.1"/>
</dbReference>
<feature type="binding site" evidence="7">
    <location>
        <position position="56"/>
    </location>
    <ligand>
        <name>Zn(2+)</name>
        <dbReference type="ChEBI" id="CHEBI:29105"/>
        <label>1</label>
    </ligand>
</feature>
<feature type="binding site" evidence="7">
    <location>
        <position position="129"/>
    </location>
    <ligand>
        <name>Zn(2+)</name>
        <dbReference type="ChEBI" id="CHEBI:29105"/>
        <label>2</label>
    </ligand>
</feature>
<keyword evidence="5 7" id="KW-0378">Hydrolase</keyword>
<dbReference type="CDD" id="cd07723">
    <property type="entry name" value="hydroxyacylglutathione_hydrolase_MBL-fold"/>
    <property type="match status" value="1"/>
</dbReference>
<dbReference type="Pfam" id="PF16123">
    <property type="entry name" value="HAGH_C"/>
    <property type="match status" value="1"/>
</dbReference>
<dbReference type="InterPro" id="IPR035680">
    <property type="entry name" value="Clx_II_MBL"/>
</dbReference>
<dbReference type="PANTHER" id="PTHR43705:SF1">
    <property type="entry name" value="HYDROXYACYLGLUTATHIONE HYDROLASE GLOB"/>
    <property type="match status" value="1"/>
</dbReference>
<gene>
    <name evidence="7 9" type="primary">gloB</name>
    <name evidence="9" type="ORF">KIN_13770</name>
</gene>
<feature type="binding site" evidence="7">
    <location>
        <position position="167"/>
    </location>
    <ligand>
        <name>Zn(2+)</name>
        <dbReference type="ChEBI" id="CHEBI:29105"/>
        <label>2</label>
    </ligand>
</feature>
<comment type="caution">
    <text evidence="9">The sequence shown here is derived from an EMBL/GenBank/DDBJ whole genome shotgun (WGS) entry which is preliminary data.</text>
</comment>
<proteinExistence type="inferred from homology"/>
<dbReference type="GO" id="GO:0004416">
    <property type="term" value="F:hydroxyacylglutathione hydrolase activity"/>
    <property type="evidence" value="ECO:0007669"/>
    <property type="project" value="UniProtKB-UniRule"/>
</dbReference>
<dbReference type="InterPro" id="IPR036866">
    <property type="entry name" value="RibonucZ/Hydroxyglut_hydro"/>
</dbReference>
<keyword evidence="10" id="KW-1185">Reference proteome</keyword>
<dbReference type="Gene3D" id="3.60.15.10">
    <property type="entry name" value="Ribonuclease Z/Hydroxyacylglutathione hydrolase-like"/>
    <property type="match status" value="1"/>
</dbReference>
<feature type="domain" description="Metallo-beta-lactamase" evidence="8">
    <location>
        <begin position="13"/>
        <end position="167"/>
    </location>
</feature>
<protein>
    <recommendedName>
        <fullName evidence="7">Hydroxyacylglutathione hydrolase</fullName>
        <ecNumber evidence="7">3.1.2.6</ecNumber>
    </recommendedName>
    <alternativeName>
        <fullName evidence="7">Glyoxalase II</fullName>
        <shortName evidence="7">Glx II</shortName>
    </alternativeName>
</protein>
<evidence type="ECO:0000256" key="6">
    <source>
        <dbReference type="ARBA" id="ARBA00022833"/>
    </source>
</evidence>
<accession>A0A6N6JD73</accession>
<dbReference type="InterPro" id="IPR001279">
    <property type="entry name" value="Metallo-B-lactamas"/>
</dbReference>
<reference evidence="9 10" key="1">
    <citation type="submission" date="2019-12" db="EMBL/GenBank/DDBJ databases">
        <title>Litoreibacter badius sp. nov., a novel bacteriochlorophyll a-containing bacterium in the genus Litoreibacter.</title>
        <authorList>
            <person name="Kanamuro M."/>
            <person name="Takabe Y."/>
            <person name="Mori K."/>
            <person name="Takaichi S."/>
            <person name="Hanada S."/>
        </authorList>
    </citation>
    <scope>NUCLEOTIDE SEQUENCE [LARGE SCALE GENOMIC DNA]</scope>
    <source>
        <strain evidence="9 10">K6</strain>
    </source>
</reference>
<dbReference type="AlphaFoldDB" id="A0A6N6JD73"/>
<dbReference type="Pfam" id="PF00753">
    <property type="entry name" value="Lactamase_B"/>
    <property type="match status" value="1"/>
</dbReference>
<evidence type="ECO:0000256" key="3">
    <source>
        <dbReference type="ARBA" id="ARBA00006759"/>
    </source>
</evidence>
<comment type="pathway">
    <text evidence="2 7">Secondary metabolite metabolism; methylglyoxal degradation; (R)-lactate from methylglyoxal: step 2/2.</text>
</comment>
<evidence type="ECO:0000259" key="8">
    <source>
        <dbReference type="SMART" id="SM00849"/>
    </source>
</evidence>
<dbReference type="PANTHER" id="PTHR43705">
    <property type="entry name" value="HYDROXYACYLGLUTATHIONE HYDROLASE"/>
    <property type="match status" value="1"/>
</dbReference>
<evidence type="ECO:0000256" key="4">
    <source>
        <dbReference type="ARBA" id="ARBA00022723"/>
    </source>
</evidence>
<dbReference type="EMBL" id="BLJE01000001">
    <property type="protein sequence ID" value="GFE64303.1"/>
    <property type="molecule type" value="Genomic_DNA"/>
</dbReference>
<dbReference type="PIRSF" id="PIRSF005457">
    <property type="entry name" value="Glx"/>
    <property type="match status" value="1"/>
</dbReference>
<comment type="catalytic activity">
    <reaction evidence="1 7">
        <text>an S-(2-hydroxyacyl)glutathione + H2O = a 2-hydroxy carboxylate + glutathione + H(+)</text>
        <dbReference type="Rhea" id="RHEA:21864"/>
        <dbReference type="ChEBI" id="CHEBI:15377"/>
        <dbReference type="ChEBI" id="CHEBI:15378"/>
        <dbReference type="ChEBI" id="CHEBI:57925"/>
        <dbReference type="ChEBI" id="CHEBI:58896"/>
        <dbReference type="ChEBI" id="CHEBI:71261"/>
        <dbReference type="EC" id="3.1.2.6"/>
    </reaction>
</comment>
<feature type="binding site" evidence="7">
    <location>
        <position position="58"/>
    </location>
    <ligand>
        <name>Zn(2+)</name>
        <dbReference type="ChEBI" id="CHEBI:29105"/>
        <label>1</label>
    </ligand>
</feature>
<feature type="binding site" evidence="7">
    <location>
        <position position="129"/>
    </location>
    <ligand>
        <name>Zn(2+)</name>
        <dbReference type="ChEBI" id="CHEBI:29105"/>
        <label>1</label>
    </ligand>
</feature>
<evidence type="ECO:0000256" key="1">
    <source>
        <dbReference type="ARBA" id="ARBA00001623"/>
    </source>
</evidence>
<organism evidence="9 10">
    <name type="scientific">Litoreibacter roseus</name>
    <dbReference type="NCBI Taxonomy" id="2601869"/>
    <lineage>
        <taxon>Bacteria</taxon>
        <taxon>Pseudomonadati</taxon>
        <taxon>Pseudomonadota</taxon>
        <taxon>Alphaproteobacteria</taxon>
        <taxon>Rhodobacterales</taxon>
        <taxon>Roseobacteraceae</taxon>
        <taxon>Litoreibacter</taxon>
    </lineage>
</organism>
<dbReference type="SMART" id="SM00849">
    <property type="entry name" value="Lactamase_B"/>
    <property type="match status" value="1"/>
</dbReference>
<dbReference type="GO" id="GO:0046872">
    <property type="term" value="F:metal ion binding"/>
    <property type="evidence" value="ECO:0007669"/>
    <property type="project" value="UniProtKB-KW"/>
</dbReference>
<dbReference type="NCBIfam" id="TIGR03413">
    <property type="entry name" value="GSH_gloB"/>
    <property type="match status" value="1"/>
</dbReference>
<feature type="binding site" evidence="7">
    <location>
        <position position="61"/>
    </location>
    <ligand>
        <name>Zn(2+)</name>
        <dbReference type="ChEBI" id="CHEBI:29105"/>
        <label>2</label>
    </ligand>
</feature>
<dbReference type="HAMAP" id="MF_01374">
    <property type="entry name" value="Glyoxalase_2"/>
    <property type="match status" value="1"/>
</dbReference>
<dbReference type="InterPro" id="IPR017782">
    <property type="entry name" value="Hydroxyacylglutathione_Hdrlase"/>
</dbReference>
<dbReference type="EC" id="3.1.2.6" evidence="7"/>
<feature type="binding site" evidence="7">
    <location>
        <position position="110"/>
    </location>
    <ligand>
        <name>Zn(2+)</name>
        <dbReference type="ChEBI" id="CHEBI:29105"/>
        <label>1</label>
    </ligand>
</feature>
<dbReference type="InterPro" id="IPR032282">
    <property type="entry name" value="HAGH_C"/>
</dbReference>
<evidence type="ECO:0000256" key="5">
    <source>
        <dbReference type="ARBA" id="ARBA00022801"/>
    </source>
</evidence>
<name>A0A6N6JD73_9RHOB</name>
<dbReference type="UniPathway" id="UPA00619">
    <property type="reaction ID" value="UER00676"/>
</dbReference>
<dbReference type="Proteomes" id="UP000436822">
    <property type="component" value="Unassembled WGS sequence"/>
</dbReference>
<evidence type="ECO:0000313" key="10">
    <source>
        <dbReference type="Proteomes" id="UP000436822"/>
    </source>
</evidence>
<dbReference type="GO" id="GO:0019243">
    <property type="term" value="P:methylglyoxal catabolic process to D-lactate via S-lactoyl-glutathione"/>
    <property type="evidence" value="ECO:0007669"/>
    <property type="project" value="UniProtKB-UniRule"/>
</dbReference>
<dbReference type="OrthoDB" id="9802248at2"/>
<evidence type="ECO:0000313" key="9">
    <source>
        <dbReference type="EMBL" id="GFE64303.1"/>
    </source>
</evidence>
<keyword evidence="6 7" id="KW-0862">Zinc</keyword>
<dbReference type="InterPro" id="IPR050110">
    <property type="entry name" value="Glyoxalase_II_hydrolase"/>
</dbReference>
<evidence type="ECO:0000256" key="7">
    <source>
        <dbReference type="HAMAP-Rule" id="MF_01374"/>
    </source>
</evidence>
<evidence type="ECO:0000256" key="2">
    <source>
        <dbReference type="ARBA" id="ARBA00004963"/>
    </source>
</evidence>
<keyword evidence="4 7" id="KW-0479">Metal-binding</keyword>